<evidence type="ECO:0000313" key="1">
    <source>
        <dbReference type="EMBL" id="PJE80819.1"/>
    </source>
</evidence>
<protein>
    <recommendedName>
        <fullName evidence="2">MltA-interacting protein</fullName>
    </recommendedName>
</protein>
<dbReference type="InterPro" id="IPR010583">
    <property type="entry name" value="MipA"/>
</dbReference>
<dbReference type="AlphaFoldDB" id="A0A2H9TCA8"/>
<sequence>MIRQWINNKLLCDKAFGFLCGFLIYLIVKGCPAAYASVIMDDNESVWGFGLSFRYADIPFTVSDDLSVNVIPEIYYNGEYFFMEGLSGGIKILRENAWSLDFIGAMRFGDLPKEEGRETRLDTPFWGIRARYDIRPDHYLYTSAMADFAGSAYLDIGHKWRKVYGRFKLEPYVNMRWKNADYNRDFYDALSQSKAGMNHSLEPSIGLDARYHLSKGVYLTAGLQYLHLDHEARKSRTVDGNHKTVANVGLVLLGDGIPVSGNAFFPRRSYLRAAYGWATPSNMGDILAGKNDSKEFDDTLSSVFYGYPLKEKAFEWPLDFYLHSGLVWHHSSDTQDAGFESVVAIKAYYTLNWPVNWRFGVAQGLSYVSRSTYVEKSELDRKDRKESKLMNYLDVSFDVNIGGLMNNHTFDRFWVGYSLHHRSAIFEKSSHFGRIKGGSNYNSIYVQTDF</sequence>
<dbReference type="EMBL" id="NSIT01000004">
    <property type="protein sequence ID" value="PJE80819.1"/>
    <property type="molecule type" value="Genomic_DNA"/>
</dbReference>
<dbReference type="Pfam" id="PF06629">
    <property type="entry name" value="MipA"/>
    <property type="match status" value="1"/>
</dbReference>
<accession>A0A2H9TCA8</accession>
<organism evidence="1">
    <name type="scientific">invertebrate metagenome</name>
    <dbReference type="NCBI Taxonomy" id="1711999"/>
    <lineage>
        <taxon>unclassified sequences</taxon>
        <taxon>metagenomes</taxon>
        <taxon>organismal metagenomes</taxon>
    </lineage>
</organism>
<name>A0A2H9TCA8_9ZZZZ</name>
<reference evidence="1" key="1">
    <citation type="journal article" date="2017" name="Appl. Environ. Microbiol.">
        <title>Molecular characterization of an Endozoicomonas-like organism causing infection in king scallop Pecten maximus L.</title>
        <authorList>
            <person name="Cano I."/>
            <person name="van Aerle R."/>
            <person name="Ross S."/>
            <person name="Verner-Jeffreys D.W."/>
            <person name="Paley R.K."/>
            <person name="Rimmer G."/>
            <person name="Ryder D."/>
            <person name="Hooper P."/>
            <person name="Stone D."/>
            <person name="Feist S.W."/>
        </authorList>
    </citation>
    <scope>NUCLEOTIDE SEQUENCE</scope>
</reference>
<proteinExistence type="predicted"/>
<evidence type="ECO:0008006" key="2">
    <source>
        <dbReference type="Google" id="ProtNLM"/>
    </source>
</evidence>
<gene>
    <name evidence="1" type="ORF">CI610_00162</name>
</gene>
<comment type="caution">
    <text evidence="1">The sequence shown here is derived from an EMBL/GenBank/DDBJ whole genome shotgun (WGS) entry which is preliminary data.</text>
</comment>